<dbReference type="RefSeq" id="WP_166329690.1">
    <property type="nucleotide sequence ID" value="NZ_CP049933.1"/>
</dbReference>
<protein>
    <submittedName>
        <fullName evidence="1">DNA alkylation repair protein</fullName>
    </submittedName>
</protein>
<evidence type="ECO:0000313" key="1">
    <source>
        <dbReference type="EMBL" id="QIM18268.1"/>
    </source>
</evidence>
<sequence>MLWPVGLAASWSAVDAGSAAAFDNGMDLMRELTPQMTSEFAIRPLLLHDLERGLGHMREWTNDPNWHVRRLASEGSRPLLPWGERLPLLVSDPSPTRPILDALYDDPEESVRRSVANHLNDHSRAHPEFTVSVVQAWRDQGGTHVERTSRHALRTLVKRGDAGALALLGFPPARVRVSPILLSDTEVVAGGAVRFGAEVTNVGEGPANLVIDYVLSFPDARGRERSKVFKITQRSLQPGEVTQVETGHSFKAITTRKYYPGSYALALQVNGVPHERVEFTVADSTTEEK</sequence>
<evidence type="ECO:0000313" key="2">
    <source>
        <dbReference type="Proteomes" id="UP000503441"/>
    </source>
</evidence>
<reference evidence="1 2" key="1">
    <citation type="submission" date="2020-03" db="EMBL/GenBank/DDBJ databases">
        <title>Leucobacter sp. nov., isolated from beetles.</title>
        <authorList>
            <person name="Hyun D.-W."/>
            <person name="Bae J.-W."/>
        </authorList>
    </citation>
    <scope>NUCLEOTIDE SEQUENCE [LARGE SCALE GENOMIC DNA]</scope>
    <source>
        <strain evidence="1 2">HDW9A</strain>
    </source>
</reference>
<keyword evidence="2" id="KW-1185">Reference proteome</keyword>
<name>A0ABX6JVE6_9MICO</name>
<gene>
    <name evidence="1" type="ORF">G7066_05680</name>
</gene>
<dbReference type="SUPFAM" id="SSF48371">
    <property type="entry name" value="ARM repeat"/>
    <property type="match status" value="1"/>
</dbReference>
<accession>A0ABX6JVE6</accession>
<dbReference type="EMBL" id="CP049933">
    <property type="protein sequence ID" value="QIM18268.1"/>
    <property type="molecule type" value="Genomic_DNA"/>
</dbReference>
<dbReference type="Proteomes" id="UP000503441">
    <property type="component" value="Chromosome"/>
</dbReference>
<dbReference type="Gene3D" id="1.25.40.290">
    <property type="entry name" value="ARM repeat domains"/>
    <property type="match status" value="1"/>
</dbReference>
<dbReference type="InterPro" id="IPR016024">
    <property type="entry name" value="ARM-type_fold"/>
</dbReference>
<proteinExistence type="predicted"/>
<organism evidence="1 2">
    <name type="scientific">Leucobacter coleopterorum</name>
    <dbReference type="NCBI Taxonomy" id="2714933"/>
    <lineage>
        <taxon>Bacteria</taxon>
        <taxon>Bacillati</taxon>
        <taxon>Actinomycetota</taxon>
        <taxon>Actinomycetes</taxon>
        <taxon>Micrococcales</taxon>
        <taxon>Microbacteriaceae</taxon>
        <taxon>Leucobacter</taxon>
    </lineage>
</organism>